<dbReference type="AlphaFoldDB" id="A0A9X1TWZ1"/>
<keyword evidence="1" id="KW-0472">Membrane</keyword>
<keyword evidence="3" id="KW-0012">Acyltransferase</keyword>
<proteinExistence type="predicted"/>
<dbReference type="InterPro" id="IPR002656">
    <property type="entry name" value="Acyl_transf_3_dom"/>
</dbReference>
<feature type="transmembrane region" description="Helical" evidence="1">
    <location>
        <begin position="279"/>
        <end position="302"/>
    </location>
</feature>
<evidence type="ECO:0000313" key="3">
    <source>
        <dbReference type="EMBL" id="MCF2514585.1"/>
    </source>
</evidence>
<dbReference type="Proteomes" id="UP001139410">
    <property type="component" value="Unassembled WGS sequence"/>
</dbReference>
<protein>
    <submittedName>
        <fullName evidence="3">Acyltransferase</fullName>
    </submittedName>
</protein>
<feature type="transmembrane region" description="Helical" evidence="1">
    <location>
        <begin position="250"/>
        <end position="273"/>
    </location>
</feature>
<feature type="domain" description="Acyltransferase 3" evidence="2">
    <location>
        <begin position="11"/>
        <end position="296"/>
    </location>
</feature>
<evidence type="ECO:0000256" key="1">
    <source>
        <dbReference type="SAM" id="Phobius"/>
    </source>
</evidence>
<feature type="transmembrane region" description="Helical" evidence="1">
    <location>
        <begin position="200"/>
        <end position="215"/>
    </location>
</feature>
<gene>
    <name evidence="3" type="ORF">LVY65_05835</name>
</gene>
<dbReference type="GO" id="GO:0000271">
    <property type="term" value="P:polysaccharide biosynthetic process"/>
    <property type="evidence" value="ECO:0007669"/>
    <property type="project" value="TreeGrafter"/>
</dbReference>
<feature type="transmembrane region" description="Helical" evidence="1">
    <location>
        <begin position="221"/>
        <end position="238"/>
    </location>
</feature>
<dbReference type="GO" id="GO:0016020">
    <property type="term" value="C:membrane"/>
    <property type="evidence" value="ECO:0007669"/>
    <property type="project" value="TreeGrafter"/>
</dbReference>
<keyword evidence="1" id="KW-0812">Transmembrane</keyword>
<dbReference type="RefSeq" id="WP_235067042.1">
    <property type="nucleotide sequence ID" value="NZ_JAKFGM010000001.1"/>
</dbReference>
<feature type="transmembrane region" description="Helical" evidence="1">
    <location>
        <begin position="139"/>
        <end position="163"/>
    </location>
</feature>
<feature type="transmembrane region" description="Helical" evidence="1">
    <location>
        <begin position="175"/>
        <end position="195"/>
    </location>
</feature>
<comment type="caution">
    <text evidence="3">The sequence shown here is derived from an EMBL/GenBank/DDBJ whole genome shotgun (WGS) entry which is preliminary data.</text>
</comment>
<feature type="transmembrane region" description="Helical" evidence="1">
    <location>
        <begin position="112"/>
        <end position="132"/>
    </location>
</feature>
<dbReference type="PANTHER" id="PTHR23028">
    <property type="entry name" value="ACETYLTRANSFERASE"/>
    <property type="match status" value="1"/>
</dbReference>
<dbReference type="InterPro" id="IPR050879">
    <property type="entry name" value="Acyltransferase_3"/>
</dbReference>
<feature type="transmembrane region" description="Helical" evidence="1">
    <location>
        <begin position="12"/>
        <end position="31"/>
    </location>
</feature>
<feature type="transmembrane region" description="Helical" evidence="1">
    <location>
        <begin position="84"/>
        <end position="106"/>
    </location>
</feature>
<reference evidence="3" key="1">
    <citation type="submission" date="2022-01" db="EMBL/GenBank/DDBJ databases">
        <authorList>
            <person name="Jo J.-H."/>
            <person name="Im W.-T."/>
        </authorList>
    </citation>
    <scope>NUCLEOTIDE SEQUENCE</scope>
    <source>
        <strain evidence="3">G124</strain>
    </source>
</reference>
<organism evidence="3 4">
    <name type="scientific">Sphingomonas cremea</name>
    <dbReference type="NCBI Taxonomy" id="2904799"/>
    <lineage>
        <taxon>Bacteria</taxon>
        <taxon>Pseudomonadati</taxon>
        <taxon>Pseudomonadota</taxon>
        <taxon>Alphaproteobacteria</taxon>
        <taxon>Sphingomonadales</taxon>
        <taxon>Sphingomonadaceae</taxon>
        <taxon>Sphingomonas</taxon>
    </lineage>
</organism>
<evidence type="ECO:0000259" key="2">
    <source>
        <dbReference type="Pfam" id="PF01757"/>
    </source>
</evidence>
<accession>A0A9X1TWZ1</accession>
<keyword evidence="4" id="KW-1185">Reference proteome</keyword>
<dbReference type="Pfam" id="PF01757">
    <property type="entry name" value="Acyl_transf_3"/>
    <property type="match status" value="1"/>
</dbReference>
<dbReference type="EMBL" id="JAKFGM010000001">
    <property type="protein sequence ID" value="MCF2514585.1"/>
    <property type="molecule type" value="Genomic_DNA"/>
</dbReference>
<dbReference type="PANTHER" id="PTHR23028:SF131">
    <property type="entry name" value="BLR2367 PROTEIN"/>
    <property type="match status" value="1"/>
</dbReference>
<keyword evidence="3" id="KW-0808">Transferase</keyword>
<sequence length="328" mass="35310">MSSRSATIQILQAGRGIAAIAVVIHHASLAARDFRGPFAGQRWLELGYLGVDFFFVLSGFIIYHSTVGRSKTARSYAAARARRIYIPYLPIGLAIALIYAFLPAIGGRDGSWSWLATLTLLPISSPALTVAWTLQHEVLFYFVFGVAWFCNRVGLTLAIWGIAIILNSAVFHLDAIPLAIVNLEFLMGVGVATFLHRRPPPLPFAAIPALLWLAIGMSREWSILVGASCALLVWRMVGAEATGRLAVPRWLIFLGAASYSIYLVHGPAISIAGRLFAGSWALVLVGALAAGMAAGIAYFLLVERPLLNATGRFMPRSVRAPGISPAVN</sequence>
<evidence type="ECO:0000313" key="4">
    <source>
        <dbReference type="Proteomes" id="UP001139410"/>
    </source>
</evidence>
<dbReference type="GO" id="GO:0016747">
    <property type="term" value="F:acyltransferase activity, transferring groups other than amino-acyl groups"/>
    <property type="evidence" value="ECO:0007669"/>
    <property type="project" value="InterPro"/>
</dbReference>
<keyword evidence="1" id="KW-1133">Transmembrane helix</keyword>
<feature type="transmembrane region" description="Helical" evidence="1">
    <location>
        <begin position="43"/>
        <end position="63"/>
    </location>
</feature>
<name>A0A9X1TWZ1_9SPHN</name>